<dbReference type="GO" id="GO:0006412">
    <property type="term" value="P:translation"/>
    <property type="evidence" value="ECO:0007669"/>
    <property type="project" value="InterPro"/>
</dbReference>
<keyword evidence="2 6" id="KW-0689">Ribosomal protein</keyword>
<accession>A0A6A5KC70</accession>
<gene>
    <name evidence="6" type="ORF">BDW02DRAFT_567912</name>
</gene>
<feature type="region of interest" description="Disordered" evidence="4">
    <location>
        <begin position="304"/>
        <end position="337"/>
    </location>
</feature>
<dbReference type="PANTHER" id="PTHR12934:SF11">
    <property type="entry name" value="LARGE RIBOSOMAL SUBUNIT PROTEIN UL15M"/>
    <property type="match status" value="1"/>
</dbReference>
<keyword evidence="7" id="KW-1185">Reference proteome</keyword>
<dbReference type="InterPro" id="IPR021131">
    <property type="entry name" value="Ribosomal_uL15/eL18"/>
</dbReference>
<evidence type="ECO:0000313" key="7">
    <source>
        <dbReference type="Proteomes" id="UP000800040"/>
    </source>
</evidence>
<comment type="similarity">
    <text evidence="1">Belongs to the universal ribosomal protein uL15 family.</text>
</comment>
<feature type="domain" description="Large ribosomal subunit protein uL15/eL18" evidence="5">
    <location>
        <begin position="115"/>
        <end position="192"/>
    </location>
</feature>
<dbReference type="Proteomes" id="UP000800040">
    <property type="component" value="Unassembled WGS sequence"/>
</dbReference>
<dbReference type="EMBL" id="ML975285">
    <property type="protein sequence ID" value="KAF1835585.1"/>
    <property type="molecule type" value="Genomic_DNA"/>
</dbReference>
<sequence>MPPRLRAVRLPSSLLPTCTRASITPLVAPRLLPAQQRYASILSSLSDNKGAYNKRIRRGRGPASGKGKTSGRGQKGQHAHGKVPAGFEGGQTPQWITNPERGRGKYNPFKVEMSPINLDRIQSWIDQKRLDPSKPITMKELAKSRCLHGVKRHGVKLLARNPEQLTTPINIIVSRASVDAIARVEALGGSVTTRFYSPTAIKRVLSNQTHPAISLRASTDLVSLASRSRPVGASRLAAIPKPTLAALQSTTEDTKKSAMADVMKHIGSKYKYRLPDATARKDIEYYRDPAHRGYLSYLLKEGESPSLFFKPPGEAKDRKKQSARREAAKASADNRLF</sequence>
<name>A0A6A5KC70_9PLEO</name>
<dbReference type="SUPFAM" id="SSF52080">
    <property type="entry name" value="Ribosomal proteins L15p and L18e"/>
    <property type="match status" value="1"/>
</dbReference>
<dbReference type="InterPro" id="IPR030878">
    <property type="entry name" value="Ribosomal_uL15"/>
</dbReference>
<dbReference type="PANTHER" id="PTHR12934">
    <property type="entry name" value="50S RIBOSOMAL PROTEIN L15"/>
    <property type="match status" value="1"/>
</dbReference>
<dbReference type="InterPro" id="IPR036227">
    <property type="entry name" value="Ribosomal_uL15/eL18_sf"/>
</dbReference>
<organism evidence="6 7">
    <name type="scientific">Decorospora gaudefroyi</name>
    <dbReference type="NCBI Taxonomy" id="184978"/>
    <lineage>
        <taxon>Eukaryota</taxon>
        <taxon>Fungi</taxon>
        <taxon>Dikarya</taxon>
        <taxon>Ascomycota</taxon>
        <taxon>Pezizomycotina</taxon>
        <taxon>Dothideomycetes</taxon>
        <taxon>Pleosporomycetidae</taxon>
        <taxon>Pleosporales</taxon>
        <taxon>Pleosporineae</taxon>
        <taxon>Pleosporaceae</taxon>
        <taxon>Decorospora</taxon>
    </lineage>
</organism>
<evidence type="ECO:0000259" key="5">
    <source>
        <dbReference type="Pfam" id="PF00828"/>
    </source>
</evidence>
<evidence type="ECO:0000256" key="3">
    <source>
        <dbReference type="ARBA" id="ARBA00023274"/>
    </source>
</evidence>
<dbReference type="InterPro" id="IPR005749">
    <property type="entry name" value="Ribosomal_uL15_bac-type"/>
</dbReference>
<proteinExistence type="inferred from homology"/>
<dbReference type="GO" id="GO:0005762">
    <property type="term" value="C:mitochondrial large ribosomal subunit"/>
    <property type="evidence" value="ECO:0007669"/>
    <property type="project" value="TreeGrafter"/>
</dbReference>
<dbReference type="FunFam" id="3.100.10.10:FF:000011">
    <property type="entry name" value="50S ribosomal subunit protein L15"/>
    <property type="match status" value="1"/>
</dbReference>
<evidence type="ECO:0000256" key="4">
    <source>
        <dbReference type="SAM" id="MobiDB-lite"/>
    </source>
</evidence>
<keyword evidence="3" id="KW-0687">Ribonucleoprotein</keyword>
<evidence type="ECO:0000256" key="2">
    <source>
        <dbReference type="ARBA" id="ARBA00022980"/>
    </source>
</evidence>
<evidence type="ECO:0000256" key="1">
    <source>
        <dbReference type="ARBA" id="ARBA00007320"/>
    </source>
</evidence>
<feature type="region of interest" description="Disordered" evidence="4">
    <location>
        <begin position="50"/>
        <end position="107"/>
    </location>
</feature>
<dbReference type="NCBIfam" id="TIGR01071">
    <property type="entry name" value="rplO_bact"/>
    <property type="match status" value="1"/>
</dbReference>
<reference evidence="6" key="1">
    <citation type="submission" date="2020-01" db="EMBL/GenBank/DDBJ databases">
        <authorList>
            <consortium name="DOE Joint Genome Institute"/>
            <person name="Haridas S."/>
            <person name="Albert R."/>
            <person name="Binder M."/>
            <person name="Bloem J."/>
            <person name="Labutti K."/>
            <person name="Salamov A."/>
            <person name="Andreopoulos B."/>
            <person name="Baker S.E."/>
            <person name="Barry K."/>
            <person name="Bills G."/>
            <person name="Bluhm B.H."/>
            <person name="Cannon C."/>
            <person name="Castanera R."/>
            <person name="Culley D.E."/>
            <person name="Daum C."/>
            <person name="Ezra D."/>
            <person name="Gonzalez J.B."/>
            <person name="Henrissat B."/>
            <person name="Kuo A."/>
            <person name="Liang C."/>
            <person name="Lipzen A."/>
            <person name="Lutzoni F."/>
            <person name="Magnuson J."/>
            <person name="Mondo S."/>
            <person name="Nolan M."/>
            <person name="Ohm R."/>
            <person name="Pangilinan J."/>
            <person name="Park H.-J."/>
            <person name="Ramirez L."/>
            <person name="Alfaro M."/>
            <person name="Sun H."/>
            <person name="Tritt A."/>
            <person name="Yoshinaga Y."/>
            <person name="Zwiers L.-H."/>
            <person name="Turgeon B.G."/>
            <person name="Goodwin S.B."/>
            <person name="Spatafora J.W."/>
            <person name="Crous P.W."/>
            <person name="Grigoriev I.V."/>
        </authorList>
    </citation>
    <scope>NUCLEOTIDE SEQUENCE</scope>
    <source>
        <strain evidence="6">P77</strain>
    </source>
</reference>
<dbReference type="GO" id="GO:0003735">
    <property type="term" value="F:structural constituent of ribosome"/>
    <property type="evidence" value="ECO:0007669"/>
    <property type="project" value="InterPro"/>
</dbReference>
<dbReference type="AlphaFoldDB" id="A0A6A5KC70"/>
<dbReference type="Gene3D" id="3.100.10.10">
    <property type="match status" value="1"/>
</dbReference>
<feature type="compositionally biased region" description="Gly residues" evidence="4">
    <location>
        <begin position="62"/>
        <end position="74"/>
    </location>
</feature>
<evidence type="ECO:0000313" key="6">
    <source>
        <dbReference type="EMBL" id="KAF1835585.1"/>
    </source>
</evidence>
<dbReference type="HAMAP" id="MF_01341">
    <property type="entry name" value="Ribosomal_uL15"/>
    <property type="match status" value="1"/>
</dbReference>
<dbReference type="OrthoDB" id="361383at2759"/>
<protein>
    <submittedName>
        <fullName evidence="6">Ribosomal protein L15</fullName>
    </submittedName>
</protein>
<dbReference type="Pfam" id="PF00828">
    <property type="entry name" value="Ribosomal_L27A"/>
    <property type="match status" value="1"/>
</dbReference>